<accession>A0ABN9TFI0</accession>
<reference evidence="2" key="1">
    <citation type="submission" date="2023-10" db="EMBL/GenBank/DDBJ databases">
        <authorList>
            <person name="Chen Y."/>
            <person name="Shah S."/>
            <person name="Dougan E. K."/>
            <person name="Thang M."/>
            <person name="Chan C."/>
        </authorList>
    </citation>
    <scope>NUCLEOTIDE SEQUENCE [LARGE SCALE GENOMIC DNA]</scope>
</reference>
<dbReference type="InterPro" id="IPR052055">
    <property type="entry name" value="Hepadnavirus_pol/RT"/>
</dbReference>
<dbReference type="PANTHER" id="PTHR33050">
    <property type="entry name" value="REVERSE TRANSCRIPTASE DOMAIN-CONTAINING PROTEIN"/>
    <property type="match status" value="1"/>
</dbReference>
<dbReference type="EMBL" id="CAUYUJ010014668">
    <property type="protein sequence ID" value="CAK0844488.1"/>
    <property type="molecule type" value="Genomic_DNA"/>
</dbReference>
<evidence type="ECO:0000256" key="1">
    <source>
        <dbReference type="SAM" id="MobiDB-lite"/>
    </source>
</evidence>
<evidence type="ECO:0000313" key="2">
    <source>
        <dbReference type="EMBL" id="CAK0844488.1"/>
    </source>
</evidence>
<evidence type="ECO:0000313" key="3">
    <source>
        <dbReference type="Proteomes" id="UP001189429"/>
    </source>
</evidence>
<name>A0ABN9TFI0_9DINO</name>
<keyword evidence="3" id="KW-1185">Reference proteome</keyword>
<protein>
    <submittedName>
        <fullName evidence="2">Uncharacterized protein</fullName>
    </submittedName>
</protein>
<sequence>MAELLLGQLGLEAALSSAARGAAGARPLAAMAPRTVLIMDTVTSKFGSDPPASELKYIFLRARLSTAEELRALSETASIADMVNELSTYWRDLHNPDAHCPPGVRAALSMVVKAICPVPAPVAPERPGEASAPAGVQNQLRLLQAALTLSSGSAMSVLEEETKGDLGRLIEAPGLGEPALRAYPATKQLQLRDAAAKLGKPLPHEDSIEGLEKSRSWTEGRASAEWVVAFIRYSCAGLLHGRIAVASVLNRIDKVARLAADTASPASQAEKNAPAYDQLVRSAAWAAAKRKADPAAFETTMSGDKQDLVTQTKEEAKDVKLHAPGASTRAQRKPGAAHFCFRHFSGKCDMRDRGKTCVFHYECPFCAKTQEGCLANHIKPLGLELIKTRDKRALEERAGGKGATTGGHPWSRGRGAEDRADGGRAERRRSRSRSRGLAPAKREYWGCPAAGGPPLAAGARPAAVGKTPGPAAVASPAEPADREATLAWAQSAPFALLEPGCNWEQSLCDAMSLRAKLGAGLSDSQQQQWRKLASWKQHFHATGEQAQWASSMPASVRQVCGHLQGPLLRAALRAARHDDAGFVDDLHGGFPAIGRIPPSGTWSPRAEQPADELSDLLQATRERQGAGRVSLATAHQGELWSAVAAQAARGRFEVVRGSGLSDLVRRVRYQLGDFVDQLYFGVEQGGNVRGCQGSRASGVAAPTQLNEKMHMMGIDGVTALARAGASVHPQEQLNLAKVDWKKMFHQAGLLPEHRRFFVSFVLDTDKGELVAVIPNCMTFGGRAHPQQCSRMPRAVATVARRVFGLLCDHHVDDVVGCAPQSLAANEFRLLCDLHELFGFEVAGAGDPEDKFFEPRRGGVLLGAAFHLPPPRGMADDVLVEWSIPARKATAYATELSQARDKCTPGAASKLGGRLIWAFSLVWGKAGGIFLRAIYDQAHGSTSRTDRRFRMSVDGLREMLSAPGPGQFSRPPRGTEALGAIFLDARQPVAEFFVAPQRINEAETLWIWLAFRTWGRHLEGADVTVVVDSSAAEGVIRKGMSGSATLCCLSAEVWRDARLRGARLWVARVPSEANPADPLGRLIVQPALARGWRQVSADAPTQWHFDPRLRGR</sequence>
<dbReference type="Proteomes" id="UP001189429">
    <property type="component" value="Unassembled WGS sequence"/>
</dbReference>
<proteinExistence type="predicted"/>
<dbReference type="PANTHER" id="PTHR33050:SF7">
    <property type="entry name" value="RIBONUCLEASE H"/>
    <property type="match status" value="1"/>
</dbReference>
<feature type="compositionally biased region" description="Basic and acidic residues" evidence="1">
    <location>
        <begin position="414"/>
        <end position="425"/>
    </location>
</feature>
<gene>
    <name evidence="2" type="ORF">PCOR1329_LOCUS38566</name>
</gene>
<feature type="region of interest" description="Disordered" evidence="1">
    <location>
        <begin position="395"/>
        <end position="439"/>
    </location>
</feature>
<organism evidence="2 3">
    <name type="scientific">Prorocentrum cordatum</name>
    <dbReference type="NCBI Taxonomy" id="2364126"/>
    <lineage>
        <taxon>Eukaryota</taxon>
        <taxon>Sar</taxon>
        <taxon>Alveolata</taxon>
        <taxon>Dinophyceae</taxon>
        <taxon>Prorocentrales</taxon>
        <taxon>Prorocentraceae</taxon>
        <taxon>Prorocentrum</taxon>
    </lineage>
</organism>
<comment type="caution">
    <text evidence="2">The sequence shown here is derived from an EMBL/GenBank/DDBJ whole genome shotgun (WGS) entry which is preliminary data.</text>
</comment>